<dbReference type="PROSITE" id="PS50039">
    <property type="entry name" value="FORK_HEAD_3"/>
    <property type="match status" value="1"/>
</dbReference>
<feature type="domain" description="Fork-head" evidence="4">
    <location>
        <begin position="1"/>
        <end position="87"/>
    </location>
</feature>
<evidence type="ECO:0000259" key="4">
    <source>
        <dbReference type="PROSITE" id="PS50039"/>
    </source>
</evidence>
<dbReference type="GO" id="GO:0005634">
    <property type="term" value="C:nucleus"/>
    <property type="evidence" value="ECO:0007669"/>
    <property type="project" value="UniProtKB-SubCell"/>
</dbReference>
<gene>
    <name evidence="5" type="primary">slp</name>
</gene>
<dbReference type="GO" id="GO:1990837">
    <property type="term" value="F:sequence-specific double-stranded DNA binding"/>
    <property type="evidence" value="ECO:0007669"/>
    <property type="project" value="TreeGrafter"/>
</dbReference>
<dbReference type="InterPro" id="IPR001766">
    <property type="entry name" value="Fork_head_dom"/>
</dbReference>
<dbReference type="InterPro" id="IPR036388">
    <property type="entry name" value="WH-like_DNA-bd_sf"/>
</dbReference>
<evidence type="ECO:0000256" key="2">
    <source>
        <dbReference type="PROSITE-ProRule" id="PRU00089"/>
    </source>
</evidence>
<dbReference type="EMBL" id="FR715039">
    <property type="protein sequence ID" value="CBX36143.1"/>
    <property type="molecule type" value="mRNA"/>
</dbReference>
<dbReference type="FunFam" id="1.10.10.10:FF:000135">
    <property type="entry name" value="forkhead box protein G1"/>
    <property type="match status" value="1"/>
</dbReference>
<proteinExistence type="evidence at transcript level"/>
<dbReference type="PANTHER" id="PTHR46617">
    <property type="entry name" value="FORKHEAD BOX PROTEIN G1"/>
    <property type="match status" value="1"/>
</dbReference>
<dbReference type="PANTHER" id="PTHR46617:SF5">
    <property type="entry name" value="FORKHEAD BOX PROTEIN G1"/>
    <property type="match status" value="1"/>
</dbReference>
<evidence type="ECO:0000256" key="3">
    <source>
        <dbReference type="SAM" id="MobiDB-lite"/>
    </source>
</evidence>
<dbReference type="SUPFAM" id="SSF46785">
    <property type="entry name" value="Winged helix' DNA-binding domain"/>
    <property type="match status" value="1"/>
</dbReference>
<keyword evidence="1 2" id="KW-0238">DNA-binding</keyword>
<dbReference type="InterPro" id="IPR036390">
    <property type="entry name" value="WH_DNA-bd_sf"/>
</dbReference>
<evidence type="ECO:0000313" key="5">
    <source>
        <dbReference type="EMBL" id="CBX36143.1"/>
    </source>
</evidence>
<sequence length="324" mass="34955">LIMMAIRQSPEKRLTLSGIYEFIMRNFPYYRENKQGWQNSIRHNLSLNKCFVKVPRHYDDPGKGNYWMLDPSSDDVFIGGTTGKLRRRSASASRSRLAAFKRAAAAAAAVSVANYPGQAIHGHHYHMLHHPHHHVTVAGHMHHEKNGAFWSALHHHHQQQQQHHHQQQQQQHHSLVHHQAALAALHGHHPHLGLHLGGVGVPPGAHGHFLRYMATSPFMYPNPVTVSGAGAPGSVSSGKMGGFTVERLLGPDSGTGAATGGGCYSQQQTVCTPSVAGGSGGNLLAHLAAVAAAVFPNSDIAPNNAGVVNSNAIYKPVHVISRSS</sequence>
<evidence type="ECO:0000256" key="1">
    <source>
        <dbReference type="ARBA" id="ARBA00023125"/>
    </source>
</evidence>
<protein>
    <submittedName>
        <fullName evidence="5">Sloppy-paired protein</fullName>
    </submittedName>
</protein>
<dbReference type="CDD" id="cd20021">
    <property type="entry name" value="FH_FOXG"/>
    <property type="match status" value="1"/>
</dbReference>
<dbReference type="Gene3D" id="1.10.10.10">
    <property type="entry name" value="Winged helix-like DNA-binding domain superfamily/Winged helix DNA-binding domain"/>
    <property type="match status" value="1"/>
</dbReference>
<dbReference type="GO" id="GO:0003700">
    <property type="term" value="F:DNA-binding transcription factor activity"/>
    <property type="evidence" value="ECO:0007669"/>
    <property type="project" value="InterPro"/>
</dbReference>
<dbReference type="Pfam" id="PF00250">
    <property type="entry name" value="Forkhead"/>
    <property type="match status" value="1"/>
</dbReference>
<dbReference type="GO" id="GO:0006357">
    <property type="term" value="P:regulation of transcription by RNA polymerase II"/>
    <property type="evidence" value="ECO:0007669"/>
    <property type="project" value="TreeGrafter"/>
</dbReference>
<feature type="compositionally biased region" description="Basic residues" evidence="3">
    <location>
        <begin position="153"/>
        <end position="166"/>
    </location>
</feature>
<comment type="subcellular location">
    <subcellularLocation>
        <location evidence="2">Nucleus</location>
    </subcellularLocation>
</comment>
<reference evidence="5" key="1">
    <citation type="journal article" date="2011" name="Evodevo">
        <title>Expression of myriapod pair rule gene orthologs.</title>
        <authorList>
            <person name="Janssen R."/>
            <person name="Budd G.E."/>
            <person name="Prpic N.M."/>
            <person name="Damen W.G."/>
        </authorList>
    </citation>
    <scope>NUCLEOTIDE SEQUENCE</scope>
</reference>
<accession>F2QAG9</accession>
<feature type="DNA-binding region" description="Fork-head" evidence="2">
    <location>
        <begin position="1"/>
        <end position="87"/>
    </location>
</feature>
<keyword evidence="2" id="KW-0539">Nucleus</keyword>
<feature type="non-terminal residue" evidence="5">
    <location>
        <position position="1"/>
    </location>
</feature>
<dbReference type="InterPro" id="IPR030456">
    <property type="entry name" value="TF_fork_head_CS_2"/>
</dbReference>
<dbReference type="SMART" id="SM00339">
    <property type="entry name" value="FH"/>
    <property type="match status" value="1"/>
</dbReference>
<name>F2QAG9_NARAN</name>
<feature type="region of interest" description="Disordered" evidence="3">
    <location>
        <begin position="153"/>
        <end position="177"/>
    </location>
</feature>
<dbReference type="PRINTS" id="PR00053">
    <property type="entry name" value="FORKHEAD"/>
</dbReference>
<dbReference type="AlphaFoldDB" id="F2QAG9"/>
<feature type="compositionally biased region" description="Low complexity" evidence="3">
    <location>
        <begin position="167"/>
        <end position="177"/>
    </location>
</feature>
<dbReference type="InterPro" id="IPR047208">
    <property type="entry name" value="FOXG1"/>
</dbReference>
<organism evidence="5">
    <name type="scientific">Narceus annularis</name>
    <name type="common">Millipede</name>
    <dbReference type="NCBI Taxonomy" id="174156"/>
    <lineage>
        <taxon>Eukaryota</taxon>
        <taxon>Metazoa</taxon>
        <taxon>Ecdysozoa</taxon>
        <taxon>Arthropoda</taxon>
        <taxon>Myriapoda</taxon>
        <taxon>Diplopoda</taxon>
        <taxon>Helminthomorpha</taxon>
        <taxon>Spirobolidae</taxon>
        <taxon>Narceus</taxon>
    </lineage>
</organism>
<dbReference type="PROSITE" id="PS00658">
    <property type="entry name" value="FORK_HEAD_2"/>
    <property type="match status" value="1"/>
</dbReference>